<dbReference type="GO" id="GO:0071222">
    <property type="term" value="P:cellular response to lipopolysaccharide"/>
    <property type="evidence" value="ECO:0007669"/>
    <property type="project" value="TreeGrafter"/>
</dbReference>
<proteinExistence type="predicted"/>
<evidence type="ECO:0000256" key="5">
    <source>
        <dbReference type="ARBA" id="ARBA00022989"/>
    </source>
</evidence>
<name>A0A3P8S992_AMPPE</name>
<evidence type="ECO:0000256" key="4">
    <source>
        <dbReference type="ARBA" id="ARBA00022729"/>
    </source>
</evidence>
<dbReference type="SUPFAM" id="SSF47986">
    <property type="entry name" value="DEATH domain"/>
    <property type="match status" value="1"/>
</dbReference>
<feature type="domain" description="Ig-like" evidence="13">
    <location>
        <begin position="23"/>
        <end position="134"/>
    </location>
</feature>
<dbReference type="Pfam" id="PF22705">
    <property type="entry name" value="C2-set_3"/>
    <property type="match status" value="1"/>
</dbReference>
<comment type="subcellular location">
    <subcellularLocation>
        <location evidence="1">Cell membrane</location>
        <topology evidence="1">Single-pass type I membrane protein</topology>
    </subcellularLocation>
</comment>
<dbReference type="PROSITE" id="PS50835">
    <property type="entry name" value="IG_LIKE"/>
    <property type="match status" value="2"/>
</dbReference>
<dbReference type="SUPFAM" id="SSF48726">
    <property type="entry name" value="Immunoglobulin"/>
    <property type="match status" value="2"/>
</dbReference>
<dbReference type="Ensembl" id="ENSAPET00000008416.1">
    <property type="protein sequence ID" value="ENSAPEP00000008179.1"/>
    <property type="gene ID" value="ENSAPEG00000005905.1"/>
</dbReference>
<dbReference type="STRING" id="161767.ENSAPEP00000008179"/>
<evidence type="ECO:0000256" key="2">
    <source>
        <dbReference type="ARBA" id="ARBA00022475"/>
    </source>
</evidence>
<dbReference type="GO" id="GO:0042102">
    <property type="term" value="P:positive regulation of T cell proliferation"/>
    <property type="evidence" value="ECO:0007669"/>
    <property type="project" value="TreeGrafter"/>
</dbReference>
<evidence type="ECO:0000313" key="14">
    <source>
        <dbReference type="Ensembl" id="ENSAPEP00000008179.1"/>
    </source>
</evidence>
<keyword evidence="3" id="KW-0812">Transmembrane</keyword>
<dbReference type="InterPro" id="IPR013106">
    <property type="entry name" value="Ig_V-set"/>
</dbReference>
<evidence type="ECO:0000259" key="13">
    <source>
        <dbReference type="PROSITE" id="PS50835"/>
    </source>
</evidence>
<feature type="domain" description="CARD" evidence="12">
    <location>
        <begin position="246"/>
        <end position="325"/>
    </location>
</feature>
<dbReference type="GO" id="GO:0042981">
    <property type="term" value="P:regulation of apoptotic process"/>
    <property type="evidence" value="ECO:0007669"/>
    <property type="project" value="InterPro"/>
</dbReference>
<reference evidence="14 15" key="1">
    <citation type="submission" date="2018-03" db="EMBL/GenBank/DDBJ databases">
        <title>Finding Nemo's genes: A chromosome-scale reference assembly of the genome of the orange clownfish Amphiprion percula.</title>
        <authorList>
            <person name="Lehmann R."/>
        </authorList>
    </citation>
    <scope>NUCLEOTIDE SEQUENCE</scope>
</reference>
<dbReference type="PROSITE" id="PS50209">
    <property type="entry name" value="CARD"/>
    <property type="match status" value="1"/>
</dbReference>
<evidence type="ECO:0000259" key="12">
    <source>
        <dbReference type="PROSITE" id="PS50209"/>
    </source>
</evidence>
<dbReference type="GO" id="GO:0031295">
    <property type="term" value="P:T cell costimulation"/>
    <property type="evidence" value="ECO:0007669"/>
    <property type="project" value="TreeGrafter"/>
</dbReference>
<dbReference type="Pfam" id="PF07686">
    <property type="entry name" value="V-set"/>
    <property type="match status" value="1"/>
</dbReference>
<organism evidence="14 15">
    <name type="scientific">Amphiprion percula</name>
    <name type="common">Orange clownfish</name>
    <name type="synonym">Lutjanus percula</name>
    <dbReference type="NCBI Taxonomy" id="161767"/>
    <lineage>
        <taxon>Eukaryota</taxon>
        <taxon>Metazoa</taxon>
        <taxon>Chordata</taxon>
        <taxon>Craniata</taxon>
        <taxon>Vertebrata</taxon>
        <taxon>Euteleostomi</taxon>
        <taxon>Actinopterygii</taxon>
        <taxon>Neopterygii</taxon>
        <taxon>Teleostei</taxon>
        <taxon>Neoteleostei</taxon>
        <taxon>Acanthomorphata</taxon>
        <taxon>Ovalentaria</taxon>
        <taxon>Pomacentridae</taxon>
        <taxon>Amphiprion</taxon>
    </lineage>
</organism>
<dbReference type="InterPro" id="IPR036179">
    <property type="entry name" value="Ig-like_dom_sf"/>
</dbReference>
<dbReference type="GO" id="GO:0006955">
    <property type="term" value="P:immune response"/>
    <property type="evidence" value="ECO:0007669"/>
    <property type="project" value="TreeGrafter"/>
</dbReference>
<sequence>GFVFLKIFFVALCLSLSLTWSLPDVADTEVSCGFMERCILPCSFQVGSDVIITWTHFKTINLLVHSYYDNQDQFGYQDQSYRNRTSLFKDQLSRGTASLQLTGVKVQDEGRYQCFIKTINGEKASFINVKIDVTIPASKITCSSEGIYPQPELTWSTTPPSNINLLNSTTVQQNEQQLYSISSSLILSHSDTDLLYSCTISTPTNRRRAAWRKLSDEDSSHRLGKWTYLQSRRESTSVNSKLLDVRSCFIDGTSGPVLNSLLDKLLEKKVLTDSERESADEVKNRRDKARFVIDTVRKKGDAASSEMMEFFCELDPFLCEHLDLM</sequence>
<dbReference type="PANTHER" id="PTHR25466:SF14">
    <property type="entry name" value="BUTYROPHILIN SUBFAMILY 2 MEMBER A2-LIKE-RELATED"/>
    <property type="match status" value="1"/>
</dbReference>
<evidence type="ECO:0000256" key="3">
    <source>
        <dbReference type="ARBA" id="ARBA00022692"/>
    </source>
</evidence>
<dbReference type="OMA" id="WKSCLTF"/>
<keyword evidence="15" id="KW-1185">Reference proteome</keyword>
<evidence type="ECO:0000256" key="8">
    <source>
        <dbReference type="ARBA" id="ARBA00023170"/>
    </source>
</evidence>
<dbReference type="Proteomes" id="UP000265080">
    <property type="component" value="Chromosome 22"/>
</dbReference>
<reference evidence="14" key="2">
    <citation type="submission" date="2025-08" db="UniProtKB">
        <authorList>
            <consortium name="Ensembl"/>
        </authorList>
    </citation>
    <scope>IDENTIFICATION</scope>
</reference>
<dbReference type="InterPro" id="IPR053896">
    <property type="entry name" value="BTN3A2-like_Ig-C"/>
</dbReference>
<dbReference type="SMART" id="SM00406">
    <property type="entry name" value="IGv"/>
    <property type="match status" value="1"/>
</dbReference>
<keyword evidence="6" id="KW-0472">Membrane</keyword>
<accession>A0A3P8S992</accession>
<dbReference type="GO" id="GO:0009897">
    <property type="term" value="C:external side of plasma membrane"/>
    <property type="evidence" value="ECO:0007669"/>
    <property type="project" value="TreeGrafter"/>
</dbReference>
<evidence type="ECO:0000313" key="15">
    <source>
        <dbReference type="Proteomes" id="UP000265080"/>
    </source>
</evidence>
<feature type="domain" description="Ig-like" evidence="13">
    <location>
        <begin position="140"/>
        <end position="215"/>
    </location>
</feature>
<keyword evidence="5" id="KW-1133">Transmembrane helix</keyword>
<evidence type="ECO:0000256" key="7">
    <source>
        <dbReference type="ARBA" id="ARBA00023157"/>
    </source>
</evidence>
<evidence type="ECO:0000256" key="6">
    <source>
        <dbReference type="ARBA" id="ARBA00023136"/>
    </source>
</evidence>
<dbReference type="InterPro" id="IPR013783">
    <property type="entry name" value="Ig-like_fold"/>
</dbReference>
<keyword evidence="10" id="KW-0393">Immunoglobulin domain</keyword>
<reference evidence="14" key="3">
    <citation type="submission" date="2025-09" db="UniProtKB">
        <authorList>
            <consortium name="Ensembl"/>
        </authorList>
    </citation>
    <scope>IDENTIFICATION</scope>
</reference>
<keyword evidence="2" id="KW-1003">Cell membrane</keyword>
<feature type="chain" id="PRO_5018231430" description="Ig-like domain-containing protein" evidence="11">
    <location>
        <begin position="22"/>
        <end position="325"/>
    </location>
</feature>
<dbReference type="Gene3D" id="1.10.533.10">
    <property type="entry name" value="Death Domain, Fas"/>
    <property type="match status" value="1"/>
</dbReference>
<dbReference type="PANTHER" id="PTHR25466">
    <property type="entry name" value="T-LYMPHOCYTE ACTIVATION ANTIGEN"/>
    <property type="match status" value="1"/>
</dbReference>
<evidence type="ECO:0000256" key="1">
    <source>
        <dbReference type="ARBA" id="ARBA00004251"/>
    </source>
</evidence>
<dbReference type="FunFam" id="2.60.40.10:FF:000142">
    <property type="entry name" value="V-set domain-containing T-cell activation inhibitor 1"/>
    <property type="match status" value="1"/>
</dbReference>
<keyword evidence="4 11" id="KW-0732">Signal</keyword>
<evidence type="ECO:0000256" key="9">
    <source>
        <dbReference type="ARBA" id="ARBA00023180"/>
    </source>
</evidence>
<dbReference type="InterPro" id="IPR011029">
    <property type="entry name" value="DEATH-like_dom_sf"/>
</dbReference>
<dbReference type="Gene3D" id="2.60.40.10">
    <property type="entry name" value="Immunoglobulins"/>
    <property type="match status" value="2"/>
</dbReference>
<dbReference type="InterPro" id="IPR007110">
    <property type="entry name" value="Ig-like_dom"/>
</dbReference>
<dbReference type="InterPro" id="IPR051713">
    <property type="entry name" value="T-cell_Activation_Regulation"/>
</dbReference>
<dbReference type="GO" id="GO:0007166">
    <property type="term" value="P:cell surface receptor signaling pathway"/>
    <property type="evidence" value="ECO:0007669"/>
    <property type="project" value="TreeGrafter"/>
</dbReference>
<evidence type="ECO:0008006" key="16">
    <source>
        <dbReference type="Google" id="ProtNLM"/>
    </source>
</evidence>
<dbReference type="Pfam" id="PF00619">
    <property type="entry name" value="CARD"/>
    <property type="match status" value="1"/>
</dbReference>
<dbReference type="GO" id="GO:0042130">
    <property type="term" value="P:negative regulation of T cell proliferation"/>
    <property type="evidence" value="ECO:0007669"/>
    <property type="project" value="TreeGrafter"/>
</dbReference>
<dbReference type="InterPro" id="IPR001315">
    <property type="entry name" value="CARD"/>
</dbReference>
<dbReference type="SMART" id="SM00114">
    <property type="entry name" value="CARD"/>
    <property type="match status" value="1"/>
</dbReference>
<protein>
    <recommendedName>
        <fullName evidence="16">Ig-like domain-containing protein</fullName>
    </recommendedName>
</protein>
<keyword evidence="9" id="KW-0325">Glycoprotein</keyword>
<feature type="signal peptide" evidence="11">
    <location>
        <begin position="1"/>
        <end position="21"/>
    </location>
</feature>
<keyword evidence="7" id="KW-1015">Disulfide bond</keyword>
<dbReference type="GeneTree" id="ENSGT01050000244843"/>
<dbReference type="AlphaFoldDB" id="A0A3P8S992"/>
<evidence type="ECO:0000256" key="10">
    <source>
        <dbReference type="ARBA" id="ARBA00023319"/>
    </source>
</evidence>
<keyword evidence="8" id="KW-0675">Receptor</keyword>
<evidence type="ECO:0000256" key="11">
    <source>
        <dbReference type="SAM" id="SignalP"/>
    </source>
</evidence>